<evidence type="ECO:0000313" key="4">
    <source>
        <dbReference type="Proteomes" id="UP000053820"/>
    </source>
</evidence>
<feature type="region of interest" description="Disordered" evidence="2">
    <location>
        <begin position="794"/>
        <end position="823"/>
    </location>
</feature>
<dbReference type="PANTHER" id="PTHR36681:SF3">
    <property type="entry name" value="NUCLEAR GTPASE, GERMINAL CENTER-ASSOCIATED, TANDEM DUPLICATE 3"/>
    <property type="match status" value="1"/>
</dbReference>
<keyword evidence="4" id="KW-1185">Reference proteome</keyword>
<dbReference type="AlphaFoldDB" id="A0A0C9V9K0"/>
<sequence length="823" mass="92342">MSSHLSIFHSWKTSFPSEAGTATITEIHYEKRKDLRVVVKFTSSANWNSYLLKLLADSDGEQDVPGPIDPRDANAAREALSEVYPQHKAILKSTHVLTHANTLLHDPIVSAKLGTEEIFTAADSDELCKQLQNFVSSHDLEDDDNAWWALVESVQIFGPFQVLSTGTVLVDVPGYGDSNIFRYSAPSQLPSHLNDRAPRAQRAKQSMEGADSVMLVCDIKRVVTDQGMREHLEERIKAMTAMDGRRVTNGDLLAVVTGNDIPISVNEARLGKKERSMLTEYKTKIRELEEQRKATKSKMKTATSKPKHMAEPKIVKELSKKLNRIKNAIAKEKTDRTSFIAHARALRVRDKVQQLYKKCFLDVSMNKSLEPSPLQVFVVGSRDYFCMTGMEDDKPAVSNTLEDTGIPQLSEFLRRNSDREVLLDTKATLVSARYLCLDLEDCICQSSSNPNFGYVDFLDTSSRVLNDAETEALEAISRNMIAINNRQQDLMDDLRVHGTKCASESLNVLETWREMIPRWNSYRSSMRYEGHHHGSDLNEMLTREMVSDDSLNSWNQTMNIDIPNCTKTMTKEICAVVRSAKKQIVSSAPHLHQAQIELACERIDEWELTKTVKSAYLEKRTDLQRQLGGSFARALQEKLRGHYEMVAAEKGPGTFARMQGANHERLKNAAPLFESIIDSISNSFTEVDEKGSEDLEAVITTMFRHLRNGVQMDDAEDRTVSALLRYIKAWEKVIQAYINLVNKTLDQNTKLHHPAKPIKVAGCTMGIPSGHLRGRPICSAIFLPPELLEMSLSFRSHPGTPSGLGATTTSPPNSPSVPPLDER</sequence>
<evidence type="ECO:0000313" key="3">
    <source>
        <dbReference type="EMBL" id="KIJ62374.1"/>
    </source>
</evidence>
<dbReference type="OrthoDB" id="2684749at2759"/>
<proteinExistence type="predicted"/>
<dbReference type="PANTHER" id="PTHR36681">
    <property type="entry name" value="NUCLEAR GTPASE, GERMINAL CENTER-ASSOCIATED, TANDEM DUPLICATE 3"/>
    <property type="match status" value="1"/>
</dbReference>
<keyword evidence="1" id="KW-0175">Coiled coil</keyword>
<organism evidence="3 4">
    <name type="scientific">Hydnomerulius pinastri MD-312</name>
    <dbReference type="NCBI Taxonomy" id="994086"/>
    <lineage>
        <taxon>Eukaryota</taxon>
        <taxon>Fungi</taxon>
        <taxon>Dikarya</taxon>
        <taxon>Basidiomycota</taxon>
        <taxon>Agaricomycotina</taxon>
        <taxon>Agaricomycetes</taxon>
        <taxon>Agaricomycetidae</taxon>
        <taxon>Boletales</taxon>
        <taxon>Boletales incertae sedis</taxon>
        <taxon>Leucogyrophana</taxon>
    </lineage>
</organism>
<accession>A0A0C9V9K0</accession>
<name>A0A0C9V9K0_9AGAM</name>
<evidence type="ECO:0000256" key="2">
    <source>
        <dbReference type="SAM" id="MobiDB-lite"/>
    </source>
</evidence>
<dbReference type="Proteomes" id="UP000053820">
    <property type="component" value="Unassembled WGS sequence"/>
</dbReference>
<dbReference type="HOGENOM" id="CLU_015736_0_0_1"/>
<gene>
    <name evidence="3" type="ORF">HYDPIDRAFT_41878</name>
</gene>
<feature type="compositionally biased region" description="Pro residues" evidence="2">
    <location>
        <begin position="812"/>
        <end position="823"/>
    </location>
</feature>
<evidence type="ECO:0000256" key="1">
    <source>
        <dbReference type="SAM" id="Coils"/>
    </source>
</evidence>
<dbReference type="EMBL" id="KN839855">
    <property type="protein sequence ID" value="KIJ62374.1"/>
    <property type="molecule type" value="Genomic_DNA"/>
</dbReference>
<feature type="coiled-coil region" evidence="1">
    <location>
        <begin position="271"/>
        <end position="335"/>
    </location>
</feature>
<protein>
    <submittedName>
        <fullName evidence="3">Uncharacterized protein</fullName>
    </submittedName>
</protein>
<reference evidence="3 4" key="1">
    <citation type="submission" date="2014-04" db="EMBL/GenBank/DDBJ databases">
        <title>Evolutionary Origins and Diversification of the Mycorrhizal Mutualists.</title>
        <authorList>
            <consortium name="DOE Joint Genome Institute"/>
            <consortium name="Mycorrhizal Genomics Consortium"/>
            <person name="Kohler A."/>
            <person name="Kuo A."/>
            <person name="Nagy L.G."/>
            <person name="Floudas D."/>
            <person name="Copeland A."/>
            <person name="Barry K.W."/>
            <person name="Cichocki N."/>
            <person name="Veneault-Fourrey C."/>
            <person name="LaButti K."/>
            <person name="Lindquist E.A."/>
            <person name="Lipzen A."/>
            <person name="Lundell T."/>
            <person name="Morin E."/>
            <person name="Murat C."/>
            <person name="Riley R."/>
            <person name="Ohm R."/>
            <person name="Sun H."/>
            <person name="Tunlid A."/>
            <person name="Henrissat B."/>
            <person name="Grigoriev I.V."/>
            <person name="Hibbett D.S."/>
            <person name="Martin F."/>
        </authorList>
    </citation>
    <scope>NUCLEOTIDE SEQUENCE [LARGE SCALE GENOMIC DNA]</scope>
    <source>
        <strain evidence="3 4">MD-312</strain>
    </source>
</reference>